<sequence length="274" mass="29295">MTRLRPALLTLLTALTGLTVPLLGATPAHAAGPSVQVLAIPWADCQQGSPPLQIETTGAADAQASLWVRVEADGLVYFQEKAPITSDGRRNWRPYARWDDVPDALRGTWPVPAGRQVRAELRLVGPDGATLDEWTTVIDGCDSGVMLFNGPSETDRDRDLVTTRYDLCPTVTAPRTTDGCPTIGRSVTLARTGRKVAGRLTAGNAVLARNQEVRLYRARAGADLLLASGRTDAVGRFRLTPGKLRGKVYAVAPGLLVPTIGRAQQATSPLVRLS</sequence>
<dbReference type="EMBL" id="JBHTLX010000004">
    <property type="protein sequence ID" value="MFD1246465.1"/>
    <property type="molecule type" value="Genomic_DNA"/>
</dbReference>
<keyword evidence="3" id="KW-1185">Reference proteome</keyword>
<evidence type="ECO:0000256" key="1">
    <source>
        <dbReference type="SAM" id="SignalP"/>
    </source>
</evidence>
<gene>
    <name evidence="2" type="ORF">ACFQ3F_01570</name>
</gene>
<protein>
    <recommendedName>
        <fullName evidence="4">Carboxypeptidase regulatory-like domain-containing protein</fullName>
    </recommendedName>
</protein>
<dbReference type="RefSeq" id="WP_367920139.1">
    <property type="nucleotide sequence ID" value="NZ_BAABAC010000025.1"/>
</dbReference>
<keyword evidence="1" id="KW-0732">Signal</keyword>
<evidence type="ECO:0000313" key="2">
    <source>
        <dbReference type="EMBL" id="MFD1246465.1"/>
    </source>
</evidence>
<reference evidence="3" key="1">
    <citation type="journal article" date="2019" name="Int. J. Syst. Evol. Microbiol.">
        <title>The Global Catalogue of Microorganisms (GCM) 10K type strain sequencing project: providing services to taxonomists for standard genome sequencing and annotation.</title>
        <authorList>
            <consortium name="The Broad Institute Genomics Platform"/>
            <consortium name="The Broad Institute Genome Sequencing Center for Infectious Disease"/>
            <person name="Wu L."/>
            <person name="Ma J."/>
        </authorList>
    </citation>
    <scope>NUCLEOTIDE SEQUENCE [LARGE SCALE GENOMIC DNA]</scope>
    <source>
        <strain evidence="3">CCUG 52478</strain>
    </source>
</reference>
<feature type="signal peptide" evidence="1">
    <location>
        <begin position="1"/>
        <end position="30"/>
    </location>
</feature>
<accession>A0ABW3VV75</accession>
<feature type="chain" id="PRO_5046400795" description="Carboxypeptidase regulatory-like domain-containing protein" evidence="1">
    <location>
        <begin position="31"/>
        <end position="274"/>
    </location>
</feature>
<organism evidence="2 3">
    <name type="scientific">Nocardioides ginsengisoli</name>
    <dbReference type="NCBI Taxonomy" id="363868"/>
    <lineage>
        <taxon>Bacteria</taxon>
        <taxon>Bacillati</taxon>
        <taxon>Actinomycetota</taxon>
        <taxon>Actinomycetes</taxon>
        <taxon>Propionibacteriales</taxon>
        <taxon>Nocardioidaceae</taxon>
        <taxon>Nocardioides</taxon>
    </lineage>
</organism>
<comment type="caution">
    <text evidence="2">The sequence shown here is derived from an EMBL/GenBank/DDBJ whole genome shotgun (WGS) entry which is preliminary data.</text>
</comment>
<name>A0ABW3VV75_9ACTN</name>
<proteinExistence type="predicted"/>
<evidence type="ECO:0008006" key="4">
    <source>
        <dbReference type="Google" id="ProtNLM"/>
    </source>
</evidence>
<evidence type="ECO:0000313" key="3">
    <source>
        <dbReference type="Proteomes" id="UP001597229"/>
    </source>
</evidence>
<dbReference type="Proteomes" id="UP001597229">
    <property type="component" value="Unassembled WGS sequence"/>
</dbReference>